<dbReference type="PIRSF" id="PIRSF035875">
    <property type="entry name" value="RNase_BN"/>
    <property type="match status" value="1"/>
</dbReference>
<accession>A0A7R7DV63</accession>
<comment type="subcellular location">
    <subcellularLocation>
        <location evidence="1">Cell membrane</location>
        <topology evidence="1">Multi-pass membrane protein</topology>
    </subcellularLocation>
</comment>
<evidence type="ECO:0000256" key="1">
    <source>
        <dbReference type="ARBA" id="ARBA00004651"/>
    </source>
</evidence>
<name>A0A7R7DV63_9ACTN</name>
<dbReference type="KEGG" id="atl:Athai_59450"/>
<dbReference type="InterPro" id="IPR017039">
    <property type="entry name" value="Virul_fac_BrkB"/>
</dbReference>
<evidence type="ECO:0000256" key="6">
    <source>
        <dbReference type="SAM" id="Phobius"/>
    </source>
</evidence>
<dbReference type="GO" id="GO:0005886">
    <property type="term" value="C:plasma membrane"/>
    <property type="evidence" value="ECO:0007669"/>
    <property type="project" value="UniProtKB-SubCell"/>
</dbReference>
<dbReference type="NCBIfam" id="TIGR00765">
    <property type="entry name" value="yihY_not_rbn"/>
    <property type="match status" value="1"/>
</dbReference>
<keyword evidence="5 6" id="KW-0472">Membrane</keyword>
<feature type="transmembrane region" description="Helical" evidence="6">
    <location>
        <begin position="239"/>
        <end position="263"/>
    </location>
</feature>
<dbReference type="Pfam" id="PF03631">
    <property type="entry name" value="Virul_fac_BrkB"/>
    <property type="match status" value="1"/>
</dbReference>
<dbReference type="AlphaFoldDB" id="A0A7R7DV63"/>
<organism evidence="7 8">
    <name type="scientific">Actinocatenispora thailandica</name>
    <dbReference type="NCBI Taxonomy" id="227318"/>
    <lineage>
        <taxon>Bacteria</taxon>
        <taxon>Bacillati</taxon>
        <taxon>Actinomycetota</taxon>
        <taxon>Actinomycetes</taxon>
        <taxon>Micromonosporales</taxon>
        <taxon>Micromonosporaceae</taxon>
        <taxon>Actinocatenispora</taxon>
    </lineage>
</organism>
<evidence type="ECO:0000256" key="3">
    <source>
        <dbReference type="ARBA" id="ARBA00022692"/>
    </source>
</evidence>
<evidence type="ECO:0000313" key="7">
    <source>
        <dbReference type="EMBL" id="BCJ38442.1"/>
    </source>
</evidence>
<gene>
    <name evidence="7" type="ORF">Athai_59450</name>
</gene>
<sequence>MIRRLSDAWSARLGLLLRQAWGRLLRLSGPRTRRALVLVRRAVGEFAEDRCPQLAAAIAFHVLLSVFPLAIVVLSTFGLVADEAHVRDTVIGTVTAYVPLTADGQRGLAALLAQLQGGSAALGLLGLLGVVIAASGMMGALRTALTLAWDAPAPRGFLHGKLVDVLLVAATGPVLLASFVLTVVDRLTSRAGQSPEVLGRLVGAAGWLLGLLAPMALTFVVFVLLFRIVPATRTRVADVWPGALFGTVLFEALKDGFAVYLANFAHYNAIYGVLGAAAAFIFFVYLSANVLLLAAEVASEHAQRAPAARR</sequence>
<feature type="transmembrane region" description="Helical" evidence="6">
    <location>
        <begin position="269"/>
        <end position="294"/>
    </location>
</feature>
<dbReference type="RefSeq" id="WP_203964473.1">
    <property type="nucleotide sequence ID" value="NZ_AP023355.1"/>
</dbReference>
<feature type="transmembrane region" description="Helical" evidence="6">
    <location>
        <begin position="54"/>
        <end position="80"/>
    </location>
</feature>
<feature type="transmembrane region" description="Helical" evidence="6">
    <location>
        <begin position="120"/>
        <end position="141"/>
    </location>
</feature>
<dbReference type="PANTHER" id="PTHR30213">
    <property type="entry name" value="INNER MEMBRANE PROTEIN YHJD"/>
    <property type="match status" value="1"/>
</dbReference>
<keyword evidence="2" id="KW-1003">Cell membrane</keyword>
<evidence type="ECO:0000256" key="2">
    <source>
        <dbReference type="ARBA" id="ARBA00022475"/>
    </source>
</evidence>
<evidence type="ECO:0000256" key="4">
    <source>
        <dbReference type="ARBA" id="ARBA00022989"/>
    </source>
</evidence>
<keyword evidence="4 6" id="KW-1133">Transmembrane helix</keyword>
<keyword evidence="3 6" id="KW-0812">Transmembrane</keyword>
<reference evidence="7 8" key="1">
    <citation type="submission" date="2020-08" db="EMBL/GenBank/DDBJ databases">
        <title>Whole genome shotgun sequence of Actinocatenispora thailandica NBRC 105041.</title>
        <authorList>
            <person name="Komaki H."/>
            <person name="Tamura T."/>
        </authorList>
    </citation>
    <scope>NUCLEOTIDE SEQUENCE [LARGE SCALE GENOMIC DNA]</scope>
    <source>
        <strain evidence="7 8">NBRC 105041</strain>
    </source>
</reference>
<keyword evidence="8" id="KW-1185">Reference proteome</keyword>
<feature type="transmembrane region" description="Helical" evidence="6">
    <location>
        <begin position="204"/>
        <end position="227"/>
    </location>
</feature>
<feature type="transmembrane region" description="Helical" evidence="6">
    <location>
        <begin position="162"/>
        <end position="184"/>
    </location>
</feature>
<proteinExistence type="predicted"/>
<protein>
    <recommendedName>
        <fullName evidence="9">YihY/virulence factor BrkB family protein</fullName>
    </recommendedName>
</protein>
<evidence type="ECO:0008006" key="9">
    <source>
        <dbReference type="Google" id="ProtNLM"/>
    </source>
</evidence>
<evidence type="ECO:0000256" key="5">
    <source>
        <dbReference type="ARBA" id="ARBA00023136"/>
    </source>
</evidence>
<dbReference type="Proteomes" id="UP000611640">
    <property type="component" value="Chromosome"/>
</dbReference>
<dbReference type="EMBL" id="AP023355">
    <property type="protein sequence ID" value="BCJ38442.1"/>
    <property type="molecule type" value="Genomic_DNA"/>
</dbReference>
<evidence type="ECO:0000313" key="8">
    <source>
        <dbReference type="Proteomes" id="UP000611640"/>
    </source>
</evidence>
<dbReference type="PANTHER" id="PTHR30213:SF0">
    <property type="entry name" value="UPF0761 MEMBRANE PROTEIN YIHY"/>
    <property type="match status" value="1"/>
</dbReference>